<evidence type="ECO:0000313" key="6">
    <source>
        <dbReference type="EMBL" id="ROT42113.1"/>
    </source>
</evidence>
<feature type="compositionally biased region" description="Low complexity" evidence="3">
    <location>
        <begin position="14"/>
        <end position="32"/>
    </location>
</feature>
<dbReference type="InterPro" id="IPR055129">
    <property type="entry name" value="YEATS_dom"/>
</dbReference>
<dbReference type="GO" id="GO:0005737">
    <property type="term" value="C:cytoplasm"/>
    <property type="evidence" value="ECO:0007669"/>
    <property type="project" value="TreeGrafter"/>
</dbReference>
<feature type="compositionally biased region" description="Acidic residues" evidence="3">
    <location>
        <begin position="87"/>
        <end position="96"/>
    </location>
</feature>
<dbReference type="PROSITE" id="PS50196">
    <property type="entry name" value="RANBD1"/>
    <property type="match status" value="1"/>
</dbReference>
<evidence type="ECO:0000259" key="5">
    <source>
        <dbReference type="PROSITE" id="PS51037"/>
    </source>
</evidence>
<dbReference type="InterPro" id="IPR045255">
    <property type="entry name" value="RanBP1-like"/>
</dbReference>
<name>A0A3N2Q5Q6_SODAK</name>
<dbReference type="PANTHER" id="PTHR23138">
    <property type="entry name" value="RAN BINDING PROTEIN"/>
    <property type="match status" value="1"/>
</dbReference>
<dbReference type="AlphaFoldDB" id="A0A3N2Q5Q6"/>
<evidence type="ECO:0000313" key="7">
    <source>
        <dbReference type="Proteomes" id="UP000272025"/>
    </source>
</evidence>
<dbReference type="OrthoDB" id="1741717at2759"/>
<feature type="region of interest" description="Disordered" evidence="3">
    <location>
        <begin position="1"/>
        <end position="101"/>
    </location>
</feature>
<gene>
    <name evidence="6" type="ORF">SODALDRAFT_335952</name>
</gene>
<dbReference type="Pfam" id="PF00638">
    <property type="entry name" value="Ran_BP1"/>
    <property type="match status" value="1"/>
</dbReference>
<dbReference type="FunFam" id="2.30.29.30:FF:000254">
    <property type="entry name" value="Ran-specific GTPase-activating protein 1"/>
    <property type="match status" value="1"/>
</dbReference>
<dbReference type="EMBL" id="ML119051">
    <property type="protein sequence ID" value="ROT42113.1"/>
    <property type="molecule type" value="Genomic_DNA"/>
</dbReference>
<dbReference type="PANTHER" id="PTHR23138:SF87">
    <property type="entry name" value="E3 SUMO-PROTEIN LIGASE RANBP2"/>
    <property type="match status" value="1"/>
</dbReference>
<dbReference type="Gene3D" id="2.60.40.1970">
    <property type="entry name" value="YEATS domain"/>
    <property type="match status" value="1"/>
</dbReference>
<keyword evidence="1 2" id="KW-0539">Nucleus</keyword>
<dbReference type="CDD" id="cd16905">
    <property type="entry name" value="YEATS_Taf14_like"/>
    <property type="match status" value="1"/>
</dbReference>
<comment type="subcellular location">
    <subcellularLocation>
        <location evidence="2">Nucleus</location>
    </subcellularLocation>
</comment>
<dbReference type="InterPro" id="IPR038704">
    <property type="entry name" value="YEAST_sf"/>
</dbReference>
<dbReference type="SMART" id="SM00160">
    <property type="entry name" value="RanBD"/>
    <property type="match status" value="1"/>
</dbReference>
<sequence length="454" mass="51255">MSAAEATEPKVEETTAPAPEATETKTDAPAPADADKPVTQSAVFSMFGGGAKKEKKVEDEDRGDNSGSNKAQREAAAAAADEKKEGGDEEAPEEAEDVHFEPVVKLTEQVEVRTNEESEEQLFKMRAKLFKFVKESSEWKERGTGDVRLLKHKENGKTRLVMRRDKTLKVCANHYIVPEMKLSPNVGSDRSWVWNAAADVSEGEAEAVTLAIRFANSENANLFKDSFLKAQKENEEVFKKAQDDPERPQQVEGFPMRKWSVSLYVLDENGDQHPADCFQRVTYNLHPSFENPVQTFTKPPFTCENEGWGEFEMSIDCYTTEKSKQSIPHDLNFQSNHYENDHTVTFKNPSQALQQILRETGPLPSDEDRVKRKGTAGPKKPNQKYDYEKIADGLGKLKEDDLLHVIQLINDNRTEDMYIKTDVESGEFSIDLYSMSDSLTKMLWDHLTKKGMIS</sequence>
<dbReference type="RefSeq" id="XP_028469919.1">
    <property type="nucleotide sequence ID" value="XM_028612554.1"/>
</dbReference>
<feature type="region of interest" description="Disordered" evidence="3">
    <location>
        <begin position="359"/>
        <end position="384"/>
    </location>
</feature>
<dbReference type="GO" id="GO:0005643">
    <property type="term" value="C:nuclear pore"/>
    <property type="evidence" value="ECO:0007669"/>
    <property type="project" value="TreeGrafter"/>
</dbReference>
<proteinExistence type="predicted"/>
<dbReference type="SUPFAM" id="SSF50729">
    <property type="entry name" value="PH domain-like"/>
    <property type="match status" value="1"/>
</dbReference>
<accession>A0A3N2Q5Q6</accession>
<feature type="domain" description="RanBD1" evidence="4">
    <location>
        <begin position="99"/>
        <end position="236"/>
    </location>
</feature>
<dbReference type="InterPro" id="IPR000156">
    <property type="entry name" value="Ran_bind_dom"/>
</dbReference>
<protein>
    <submittedName>
        <fullName evidence="6">Uncharacterized protein</fullName>
    </submittedName>
</protein>
<dbReference type="GO" id="GO:0006913">
    <property type="term" value="P:nucleocytoplasmic transport"/>
    <property type="evidence" value="ECO:0007669"/>
    <property type="project" value="InterPro"/>
</dbReference>
<feature type="domain" description="YEATS" evidence="5">
    <location>
        <begin position="225"/>
        <end position="360"/>
    </location>
</feature>
<evidence type="ECO:0000256" key="1">
    <source>
        <dbReference type="ARBA" id="ARBA00023242"/>
    </source>
</evidence>
<evidence type="ECO:0000256" key="2">
    <source>
        <dbReference type="PROSITE-ProRule" id="PRU00376"/>
    </source>
</evidence>
<dbReference type="GeneID" id="39581032"/>
<evidence type="ECO:0000256" key="3">
    <source>
        <dbReference type="SAM" id="MobiDB-lite"/>
    </source>
</evidence>
<dbReference type="GO" id="GO:0005096">
    <property type="term" value="F:GTPase activator activity"/>
    <property type="evidence" value="ECO:0007669"/>
    <property type="project" value="TreeGrafter"/>
</dbReference>
<dbReference type="Gene3D" id="2.30.29.30">
    <property type="entry name" value="Pleckstrin-homology domain (PH domain)/Phosphotyrosine-binding domain (PTB)"/>
    <property type="match status" value="1"/>
</dbReference>
<dbReference type="CDD" id="cd13179">
    <property type="entry name" value="RanBD_RanBP1"/>
    <property type="match status" value="1"/>
</dbReference>
<evidence type="ECO:0000259" key="4">
    <source>
        <dbReference type="PROSITE" id="PS50196"/>
    </source>
</evidence>
<reference evidence="6 7" key="1">
    <citation type="journal article" date="2018" name="Mol. Ecol.">
        <title>The obligate alkalophilic soda-lake fungus Sodiomyces alkalinus has shifted to a protein diet.</title>
        <authorList>
            <person name="Grum-Grzhimaylo A.A."/>
            <person name="Falkoski D.L."/>
            <person name="van den Heuvel J."/>
            <person name="Valero-Jimenez C.A."/>
            <person name="Min B."/>
            <person name="Choi I.G."/>
            <person name="Lipzen A."/>
            <person name="Daum C.G."/>
            <person name="Aanen D.K."/>
            <person name="Tsang A."/>
            <person name="Henrissat B."/>
            <person name="Bilanenko E.N."/>
            <person name="de Vries R.P."/>
            <person name="van Kan J.A.L."/>
            <person name="Grigoriev I.V."/>
            <person name="Debets A.J.M."/>
        </authorList>
    </citation>
    <scope>NUCLEOTIDE SEQUENCE [LARGE SCALE GENOMIC DNA]</scope>
    <source>
        <strain evidence="6 7">F11</strain>
    </source>
</reference>
<dbReference type="InterPro" id="IPR011993">
    <property type="entry name" value="PH-like_dom_sf"/>
</dbReference>
<dbReference type="Proteomes" id="UP000272025">
    <property type="component" value="Unassembled WGS sequence"/>
</dbReference>
<organism evidence="6 7">
    <name type="scientific">Sodiomyces alkalinus (strain CBS 110278 / VKM F-3762 / F11)</name>
    <name type="common">Alkaliphilic filamentous fungus</name>
    <dbReference type="NCBI Taxonomy" id="1314773"/>
    <lineage>
        <taxon>Eukaryota</taxon>
        <taxon>Fungi</taxon>
        <taxon>Dikarya</taxon>
        <taxon>Ascomycota</taxon>
        <taxon>Pezizomycotina</taxon>
        <taxon>Sordariomycetes</taxon>
        <taxon>Hypocreomycetidae</taxon>
        <taxon>Glomerellales</taxon>
        <taxon>Plectosphaerellaceae</taxon>
        <taxon>Sodiomyces</taxon>
    </lineage>
</organism>
<dbReference type="STRING" id="1314773.A0A3N2Q5Q6"/>
<dbReference type="Pfam" id="PF03366">
    <property type="entry name" value="YEATS"/>
    <property type="match status" value="1"/>
</dbReference>
<dbReference type="PROSITE" id="PS51037">
    <property type="entry name" value="YEATS"/>
    <property type="match status" value="1"/>
</dbReference>
<dbReference type="InterPro" id="IPR045256">
    <property type="entry name" value="RanBP1_RanBD"/>
</dbReference>
<keyword evidence="7" id="KW-1185">Reference proteome</keyword>